<organism evidence="3 4">
    <name type="scientific">Bicyclus anynana</name>
    <name type="common">Squinting bush brown butterfly</name>
    <dbReference type="NCBI Taxonomy" id="110368"/>
    <lineage>
        <taxon>Eukaryota</taxon>
        <taxon>Metazoa</taxon>
        <taxon>Ecdysozoa</taxon>
        <taxon>Arthropoda</taxon>
        <taxon>Hexapoda</taxon>
        <taxon>Insecta</taxon>
        <taxon>Pterygota</taxon>
        <taxon>Neoptera</taxon>
        <taxon>Endopterygota</taxon>
        <taxon>Lepidoptera</taxon>
        <taxon>Glossata</taxon>
        <taxon>Ditrysia</taxon>
        <taxon>Papilionoidea</taxon>
        <taxon>Nymphalidae</taxon>
        <taxon>Satyrinae</taxon>
        <taxon>Satyrini</taxon>
        <taxon>Mycalesina</taxon>
        <taxon>Bicyclus</taxon>
    </lineage>
</organism>
<feature type="compositionally biased region" description="Basic and acidic residues" evidence="1">
    <location>
        <begin position="274"/>
        <end position="283"/>
    </location>
</feature>
<protein>
    <submittedName>
        <fullName evidence="4">Uncharacterized protein LOC112047571 isoform X1</fullName>
    </submittedName>
</protein>
<proteinExistence type="predicted"/>
<evidence type="ECO:0000256" key="1">
    <source>
        <dbReference type="SAM" id="MobiDB-lite"/>
    </source>
</evidence>
<feature type="region of interest" description="Disordered" evidence="1">
    <location>
        <begin position="250"/>
        <end position="284"/>
    </location>
</feature>
<evidence type="ECO:0000313" key="4">
    <source>
        <dbReference type="RefSeq" id="XP_052742206.1"/>
    </source>
</evidence>
<gene>
    <name evidence="4" type="primary">LOC112047571</name>
</gene>
<sequence>MFSKNSHIILIWTIYFTTGAICFEEKQNVQYGTNVTTLYPVKNIFNDINKNETRNGREGSTLLETNSSKEFDRSTSEEDMKTTQCENGNGTDSNNKNVDKEKSKVQKIDMANWKIDSFFTPAKQERQQNISAENKTNSDIRSLDSAVKEFKPSPQLGNFFSEDAFVVPTEETISSFSPMSNPSLYFGSPGDFYKLNYKPPITYADQIDTPYKFENTVPSRAKDSKYSSRIEPKGNVEAPAKIPAGGLYKLPDPFKEKPSTDSDDDDFGLDFNDEEKNTKENPVKKRGNPWKGLLHLATALLPIGIILSALTPNIITLDNTDNDNRYPNRYSRRAGVVHPPSVSEACRRRLLCELHSEANYSKRLSGRKQCYKIHCDEPQALSRVLSWLLQHNREHGRPPQDRRGYIT</sequence>
<feature type="compositionally biased region" description="Basic and acidic residues" evidence="1">
    <location>
        <begin position="67"/>
        <end position="81"/>
    </location>
</feature>
<reference evidence="4" key="1">
    <citation type="submission" date="2025-08" db="UniProtKB">
        <authorList>
            <consortium name="RefSeq"/>
        </authorList>
    </citation>
    <scope>IDENTIFICATION</scope>
</reference>
<feature type="compositionally biased region" description="Polar residues" evidence="1">
    <location>
        <begin position="82"/>
        <end position="96"/>
    </location>
</feature>
<accession>A0ABM3LT09</accession>
<dbReference type="Proteomes" id="UP001652582">
    <property type="component" value="Chromosome 16"/>
</dbReference>
<dbReference type="RefSeq" id="XP_052742206.1">
    <property type="nucleotide sequence ID" value="XM_052886246.1"/>
</dbReference>
<name>A0ABM3LT09_BICAN</name>
<keyword evidence="2" id="KW-0732">Signal</keyword>
<feature type="chain" id="PRO_5046885887" evidence="2">
    <location>
        <begin position="23"/>
        <end position="407"/>
    </location>
</feature>
<dbReference type="GeneID" id="112047571"/>
<evidence type="ECO:0000256" key="2">
    <source>
        <dbReference type="SAM" id="SignalP"/>
    </source>
</evidence>
<feature type="compositionally biased region" description="Acidic residues" evidence="1">
    <location>
        <begin position="261"/>
        <end position="273"/>
    </location>
</feature>
<feature type="region of interest" description="Disordered" evidence="1">
    <location>
        <begin position="50"/>
        <end position="104"/>
    </location>
</feature>
<feature type="signal peptide" evidence="2">
    <location>
        <begin position="1"/>
        <end position="22"/>
    </location>
</feature>
<evidence type="ECO:0000313" key="3">
    <source>
        <dbReference type="Proteomes" id="UP001652582"/>
    </source>
</evidence>
<keyword evidence="3" id="KW-1185">Reference proteome</keyword>